<keyword evidence="1" id="KW-1133">Transmembrane helix</keyword>
<accession>A0A2B0MLZ3</accession>
<evidence type="ECO:0000313" key="2">
    <source>
        <dbReference type="EMBL" id="PFK43944.1"/>
    </source>
</evidence>
<protein>
    <submittedName>
        <fullName evidence="2">Uncharacterized protein</fullName>
    </submittedName>
</protein>
<feature type="transmembrane region" description="Helical" evidence="1">
    <location>
        <begin position="42"/>
        <end position="61"/>
    </location>
</feature>
<reference evidence="2 3" key="1">
    <citation type="submission" date="2017-09" db="EMBL/GenBank/DDBJ databases">
        <title>Large-scale bioinformatics analysis of Bacillus genomes uncovers conserved roles of natural products in bacterial physiology.</title>
        <authorList>
            <consortium name="Agbiome Team Llc"/>
            <person name="Bleich R.M."/>
            <person name="Grubbs K.J."/>
            <person name="Santa Maria K.C."/>
            <person name="Allen S.E."/>
            <person name="Farag S."/>
            <person name="Shank E.A."/>
            <person name="Bowers A."/>
        </authorList>
    </citation>
    <scope>NUCLEOTIDE SEQUENCE [LARGE SCALE GENOMIC DNA]</scope>
    <source>
        <strain evidence="2 3">AFS083043</strain>
    </source>
</reference>
<feature type="transmembrane region" description="Helical" evidence="1">
    <location>
        <begin position="12"/>
        <end position="30"/>
    </location>
</feature>
<organism evidence="2 3">
    <name type="scientific">Bacillus cereus</name>
    <dbReference type="NCBI Taxonomy" id="1396"/>
    <lineage>
        <taxon>Bacteria</taxon>
        <taxon>Bacillati</taxon>
        <taxon>Bacillota</taxon>
        <taxon>Bacilli</taxon>
        <taxon>Bacillales</taxon>
        <taxon>Bacillaceae</taxon>
        <taxon>Bacillus</taxon>
        <taxon>Bacillus cereus group</taxon>
    </lineage>
</organism>
<feature type="transmembrane region" description="Helical" evidence="1">
    <location>
        <begin position="81"/>
        <end position="104"/>
    </location>
</feature>
<gene>
    <name evidence="2" type="ORF">COI93_09325</name>
</gene>
<name>A0A2B0MLZ3_BACCE</name>
<keyword evidence="1" id="KW-0812">Transmembrane</keyword>
<comment type="caution">
    <text evidence="2">The sequence shown here is derived from an EMBL/GenBank/DDBJ whole genome shotgun (WGS) entry which is preliminary data.</text>
</comment>
<evidence type="ECO:0000313" key="3">
    <source>
        <dbReference type="Proteomes" id="UP000242656"/>
    </source>
</evidence>
<dbReference type="Proteomes" id="UP000242656">
    <property type="component" value="Unassembled WGS sequence"/>
</dbReference>
<evidence type="ECO:0000256" key="1">
    <source>
        <dbReference type="SAM" id="Phobius"/>
    </source>
</evidence>
<proteinExistence type="predicted"/>
<dbReference type="AlphaFoldDB" id="A0A2B0MLZ3"/>
<keyword evidence="1" id="KW-0472">Membrane</keyword>
<dbReference type="EMBL" id="NUWN01000028">
    <property type="protein sequence ID" value="PFK43944.1"/>
    <property type="molecule type" value="Genomic_DNA"/>
</dbReference>
<sequence length="120" mass="14087">MIFSSLPGWFWASYYGCLLVAFSLSCFYLSQKKKGLFSTIGSAVNIWFILSVPLSSAWNSIGREGNEWEHFQLSFSQRESWTFYALGGYVYILLWTVVLVWLLLCMFQYKKRYRTVSKLK</sequence>